<dbReference type="SUPFAM" id="SSF48179">
    <property type="entry name" value="6-phosphogluconate dehydrogenase C-terminal domain-like"/>
    <property type="match status" value="1"/>
</dbReference>
<keyword evidence="5" id="KW-1185">Reference proteome</keyword>
<dbReference type="STRING" id="1267021.FPB0191_01818"/>
<dbReference type="PANTHER" id="PTHR40459:SF1">
    <property type="entry name" value="CONSERVED HYPOTHETICAL ALANINE AND LEUCINE RICH PROTEIN"/>
    <property type="match status" value="1"/>
</dbReference>
<evidence type="ECO:0000256" key="1">
    <source>
        <dbReference type="ARBA" id="ARBA00023002"/>
    </source>
</evidence>
<sequence>MRIGFIGAGKVGCSLAKYLLVCGFNVCGFYSLSSVSAKQASQFTNSHAFETLEALVQECDCIFITVPDSQIVSVWSELMTLKLNNKLVGHCSGLLSSQVFSHKQVSYPFGFSLHPLYAISDRFNSYLSLHHAYFTLEANEGMIEQLLTLFKPLNNPIATIRTEKKALYHAACVLLSNHVIALAELGSQLFMHCGLDDQFAKQAWQPLFLDNAQALCHLGAKQALTGPVERGDVATIQQHLAALPDEIKPIYQYLSKVLINLSQQKHPDKDYQRLQLELSF</sequence>
<dbReference type="HOGENOM" id="CLU_055635_1_0_6"/>
<dbReference type="AlphaFoldDB" id="A0A0A7S289"/>
<feature type="domain" description="Pyrroline-5-carboxylate reductase catalytic N-terminal" evidence="2">
    <location>
        <begin position="2"/>
        <end position="88"/>
    </location>
</feature>
<dbReference type="InterPro" id="IPR036291">
    <property type="entry name" value="NAD(P)-bd_dom_sf"/>
</dbReference>
<dbReference type="Pfam" id="PF10728">
    <property type="entry name" value="DUF2520"/>
    <property type="match status" value="1"/>
</dbReference>
<dbReference type="InterPro" id="IPR018931">
    <property type="entry name" value="DUF2520"/>
</dbReference>
<dbReference type="PANTHER" id="PTHR40459">
    <property type="entry name" value="CONSERVED HYPOTHETICAL ALANINE AND LEUCINE RICH PROTEIN"/>
    <property type="match status" value="1"/>
</dbReference>
<dbReference type="EMBL" id="CP009056">
    <property type="protein sequence ID" value="AJA45634.1"/>
    <property type="molecule type" value="Genomic_DNA"/>
</dbReference>
<keyword evidence="1" id="KW-0560">Oxidoreductase</keyword>
<reference evidence="4 5" key="1">
    <citation type="journal article" date="2014" name="Appl. Environ. Microbiol.">
        <title>Gut symbionts from distinct hosts exhibit genotoxic activity via divergent colibactin biosynthetic pathways.</title>
        <authorList>
            <person name="Engel P."/>
            <person name="Vizcaino M.I."/>
            <person name="Crawford J.M."/>
        </authorList>
    </citation>
    <scope>NUCLEOTIDE SEQUENCE [LARGE SCALE GENOMIC DNA]</scope>
    <source>
        <strain evidence="4 5">PEB0191</strain>
    </source>
</reference>
<dbReference type="SUPFAM" id="SSF51735">
    <property type="entry name" value="NAD(P)-binding Rossmann-fold domains"/>
    <property type="match status" value="1"/>
</dbReference>
<evidence type="ECO:0000259" key="2">
    <source>
        <dbReference type="Pfam" id="PF03807"/>
    </source>
</evidence>
<dbReference type="InterPro" id="IPR028939">
    <property type="entry name" value="P5C_Rdtase_cat_N"/>
</dbReference>
<dbReference type="OrthoDB" id="8650434at2"/>
<name>A0A0A7S289_FRIPE</name>
<organism evidence="4 5">
    <name type="scientific">Frischella perrara</name>
    <dbReference type="NCBI Taxonomy" id="1267021"/>
    <lineage>
        <taxon>Bacteria</taxon>
        <taxon>Pseudomonadati</taxon>
        <taxon>Pseudomonadota</taxon>
        <taxon>Gammaproteobacteria</taxon>
        <taxon>Orbales</taxon>
        <taxon>Orbaceae</taxon>
        <taxon>Frischella</taxon>
    </lineage>
</organism>
<dbReference type="Gene3D" id="1.10.1040.20">
    <property type="entry name" value="ProC-like, C-terminal domain"/>
    <property type="match status" value="1"/>
</dbReference>
<proteinExistence type="predicted"/>
<evidence type="ECO:0008006" key="6">
    <source>
        <dbReference type="Google" id="ProtNLM"/>
    </source>
</evidence>
<dbReference type="InterPro" id="IPR008927">
    <property type="entry name" value="6-PGluconate_DH-like_C_sf"/>
</dbReference>
<dbReference type="Proteomes" id="UP000030901">
    <property type="component" value="Chromosome"/>
</dbReference>
<protein>
    <recommendedName>
        <fullName evidence="6">DUF2520 domain-containing protein</fullName>
    </recommendedName>
</protein>
<evidence type="ECO:0000313" key="4">
    <source>
        <dbReference type="EMBL" id="AJA45634.1"/>
    </source>
</evidence>
<feature type="domain" description="DUF2520" evidence="3">
    <location>
        <begin position="133"/>
        <end position="256"/>
    </location>
</feature>
<dbReference type="KEGG" id="fpp:FPB0191_01818"/>
<dbReference type="InterPro" id="IPR037108">
    <property type="entry name" value="TM1727-like_C_sf"/>
</dbReference>
<dbReference type="Pfam" id="PF03807">
    <property type="entry name" value="F420_oxidored"/>
    <property type="match status" value="1"/>
</dbReference>
<dbReference type="Gene3D" id="3.40.50.720">
    <property type="entry name" value="NAD(P)-binding Rossmann-like Domain"/>
    <property type="match status" value="1"/>
</dbReference>
<evidence type="ECO:0000259" key="3">
    <source>
        <dbReference type="Pfam" id="PF10728"/>
    </source>
</evidence>
<dbReference type="RefSeq" id="WP_039105478.1">
    <property type="nucleotide sequence ID" value="NZ_CP009056.1"/>
</dbReference>
<dbReference type="GO" id="GO:0016491">
    <property type="term" value="F:oxidoreductase activity"/>
    <property type="evidence" value="ECO:0007669"/>
    <property type="project" value="UniProtKB-KW"/>
</dbReference>
<evidence type="ECO:0000313" key="5">
    <source>
        <dbReference type="Proteomes" id="UP000030901"/>
    </source>
</evidence>
<gene>
    <name evidence="4" type="ORF">FPB0191_01818</name>
</gene>
<accession>A0A0A7S289</accession>